<dbReference type="Proteomes" id="UP001157502">
    <property type="component" value="Chromosome 1"/>
</dbReference>
<comment type="caution">
    <text evidence="1">The sequence shown here is derived from an EMBL/GenBank/DDBJ whole genome shotgun (WGS) entry which is preliminary data.</text>
</comment>
<accession>A0ACC2HP18</accession>
<evidence type="ECO:0000313" key="1">
    <source>
        <dbReference type="EMBL" id="KAJ8017228.1"/>
    </source>
</evidence>
<evidence type="ECO:0000313" key="2">
    <source>
        <dbReference type="Proteomes" id="UP001157502"/>
    </source>
</evidence>
<sequence length="379" mass="43779">MSMDDPEDLEMEGEEEMDSKELRKHLAETQAVKVLMLGAEESGKSTIVKQMKILHLGGFSKDEKVASRAVIYGNILQSALSIVRGMSCLNIKYGSPEAEVEAKKLENISNSIEQGSMPPEMAECIKKLWKDTGIQESYERAAEGYHLLDSCYYFLSDLERITQPDFIPNDQDILRSRMRTGGVQEERFICKDVQFRMFDMSGRREERRKWIHCFEGVHCIFFCCALSAYDLVLLEDEEMNRMHESLHLFNSICNHRFFETTTHVLFLNKKDIFQDKIKHVHLNVCFPDYDGPNTYEDASHYVKAQFESLNLKHGEKPIYTHMLGCSDLTLTEELPSIHNSPASSRAWRLCPQFTPNHTHRPPLPHQQDQSEHRINILAV</sequence>
<proteinExistence type="predicted"/>
<reference evidence="1" key="1">
    <citation type="submission" date="2021-05" db="EMBL/GenBank/DDBJ databases">
        <authorList>
            <person name="Pan Q."/>
            <person name="Jouanno E."/>
            <person name="Zahm M."/>
            <person name="Klopp C."/>
            <person name="Cabau C."/>
            <person name="Louis A."/>
            <person name="Berthelot C."/>
            <person name="Parey E."/>
            <person name="Roest Crollius H."/>
            <person name="Montfort J."/>
            <person name="Robinson-Rechavi M."/>
            <person name="Bouchez O."/>
            <person name="Lampietro C."/>
            <person name="Lopez Roques C."/>
            <person name="Donnadieu C."/>
            <person name="Postlethwait J."/>
            <person name="Bobe J."/>
            <person name="Dillon D."/>
            <person name="Chandos A."/>
            <person name="von Hippel F."/>
            <person name="Guiguen Y."/>
        </authorList>
    </citation>
    <scope>NUCLEOTIDE SEQUENCE</scope>
    <source>
        <strain evidence="1">YG-Jan2019</strain>
    </source>
</reference>
<keyword evidence="2" id="KW-1185">Reference proteome</keyword>
<name>A0ACC2HP18_DALPE</name>
<gene>
    <name evidence="1" type="ORF">DPEC_G00015630</name>
</gene>
<dbReference type="EMBL" id="CM055728">
    <property type="protein sequence ID" value="KAJ8017228.1"/>
    <property type="molecule type" value="Genomic_DNA"/>
</dbReference>
<protein>
    <submittedName>
        <fullName evidence="1">Uncharacterized protein</fullName>
    </submittedName>
</protein>
<organism evidence="1 2">
    <name type="scientific">Dallia pectoralis</name>
    <name type="common">Alaska blackfish</name>
    <dbReference type="NCBI Taxonomy" id="75939"/>
    <lineage>
        <taxon>Eukaryota</taxon>
        <taxon>Metazoa</taxon>
        <taxon>Chordata</taxon>
        <taxon>Craniata</taxon>
        <taxon>Vertebrata</taxon>
        <taxon>Euteleostomi</taxon>
        <taxon>Actinopterygii</taxon>
        <taxon>Neopterygii</taxon>
        <taxon>Teleostei</taxon>
        <taxon>Protacanthopterygii</taxon>
        <taxon>Esociformes</taxon>
        <taxon>Umbridae</taxon>
        <taxon>Dallia</taxon>
    </lineage>
</organism>